<dbReference type="OrthoDB" id="4746440at2"/>
<reference evidence="4 5" key="1">
    <citation type="submission" date="2019-08" db="EMBL/GenBank/DDBJ databases">
        <authorList>
            <person name="Lei W."/>
        </authorList>
    </citation>
    <scope>NUCLEOTIDE SEQUENCE [LARGE SCALE GENOMIC DNA]</scope>
    <source>
        <strain evidence="4 5">CCUG 58627</strain>
    </source>
</reference>
<feature type="DNA-binding region" description="H-T-H motif" evidence="2">
    <location>
        <begin position="28"/>
        <end position="47"/>
    </location>
</feature>
<dbReference type="InterPro" id="IPR009057">
    <property type="entry name" value="Homeodomain-like_sf"/>
</dbReference>
<dbReference type="Gene3D" id="1.10.10.60">
    <property type="entry name" value="Homeodomain-like"/>
    <property type="match status" value="1"/>
</dbReference>
<organism evidence="4 5">
    <name type="scientific">Corynebacterium canis</name>
    <dbReference type="NCBI Taxonomy" id="679663"/>
    <lineage>
        <taxon>Bacteria</taxon>
        <taxon>Bacillati</taxon>
        <taxon>Actinomycetota</taxon>
        <taxon>Actinomycetes</taxon>
        <taxon>Mycobacteriales</taxon>
        <taxon>Corynebacteriaceae</taxon>
        <taxon>Corynebacterium</taxon>
    </lineage>
</organism>
<keyword evidence="5" id="KW-1185">Reference proteome</keyword>
<dbReference type="EMBL" id="VOHM01000024">
    <property type="protein sequence ID" value="TWT22911.1"/>
    <property type="molecule type" value="Genomic_DNA"/>
</dbReference>
<dbReference type="Pfam" id="PF00440">
    <property type="entry name" value="TetR_N"/>
    <property type="match status" value="1"/>
</dbReference>
<protein>
    <submittedName>
        <fullName evidence="4">TetR family transcriptional regulator</fullName>
    </submittedName>
</protein>
<dbReference type="PRINTS" id="PR00455">
    <property type="entry name" value="HTHTETR"/>
</dbReference>
<evidence type="ECO:0000259" key="3">
    <source>
        <dbReference type="PROSITE" id="PS50977"/>
    </source>
</evidence>
<dbReference type="GO" id="GO:0000976">
    <property type="term" value="F:transcription cis-regulatory region binding"/>
    <property type="evidence" value="ECO:0007669"/>
    <property type="project" value="TreeGrafter"/>
</dbReference>
<keyword evidence="1 2" id="KW-0238">DNA-binding</keyword>
<dbReference type="AlphaFoldDB" id="A0A5C5U927"/>
<dbReference type="SUPFAM" id="SSF46689">
    <property type="entry name" value="Homeodomain-like"/>
    <property type="match status" value="1"/>
</dbReference>
<evidence type="ECO:0000313" key="4">
    <source>
        <dbReference type="EMBL" id="TWT22911.1"/>
    </source>
</evidence>
<dbReference type="Gene3D" id="1.10.357.10">
    <property type="entry name" value="Tetracycline Repressor, domain 2"/>
    <property type="match status" value="1"/>
</dbReference>
<dbReference type="PANTHER" id="PTHR30055:SF226">
    <property type="entry name" value="HTH-TYPE TRANSCRIPTIONAL REGULATOR PKSA"/>
    <property type="match status" value="1"/>
</dbReference>
<dbReference type="RefSeq" id="WP_146325179.1">
    <property type="nucleotide sequence ID" value="NZ_BAABLR010000016.1"/>
</dbReference>
<dbReference type="InterPro" id="IPR041347">
    <property type="entry name" value="MftR_C"/>
</dbReference>
<proteinExistence type="predicted"/>
<sequence>MGRWEQTHKSLRKAALELFAEQGYEATATAQVAERAGVSEMTLFRHFPTKEMLLLADPFDPLMAEAVRARPEHEPAMRALAEGVREAWKQVDVEDARALRDLLRIVACTPNLRGAIERNSGETAEALRGALVDRGVSEMQAHVAVSAVIAGLSAALLEWAQSEQSSLDATLTQALDLLGGA</sequence>
<evidence type="ECO:0000256" key="2">
    <source>
        <dbReference type="PROSITE-ProRule" id="PRU00335"/>
    </source>
</evidence>
<feature type="domain" description="HTH tetR-type" evidence="3">
    <location>
        <begin position="5"/>
        <end position="65"/>
    </location>
</feature>
<dbReference type="InterPro" id="IPR001647">
    <property type="entry name" value="HTH_TetR"/>
</dbReference>
<accession>A0A5C5U927</accession>
<gene>
    <name evidence="4" type="ORF">FRX94_10075</name>
</gene>
<dbReference type="PANTHER" id="PTHR30055">
    <property type="entry name" value="HTH-TYPE TRANSCRIPTIONAL REGULATOR RUTR"/>
    <property type="match status" value="1"/>
</dbReference>
<dbReference type="Proteomes" id="UP000320791">
    <property type="component" value="Unassembled WGS sequence"/>
</dbReference>
<dbReference type="InterPro" id="IPR050109">
    <property type="entry name" value="HTH-type_TetR-like_transc_reg"/>
</dbReference>
<dbReference type="GO" id="GO:0003700">
    <property type="term" value="F:DNA-binding transcription factor activity"/>
    <property type="evidence" value="ECO:0007669"/>
    <property type="project" value="TreeGrafter"/>
</dbReference>
<comment type="caution">
    <text evidence="4">The sequence shown here is derived from an EMBL/GenBank/DDBJ whole genome shotgun (WGS) entry which is preliminary data.</text>
</comment>
<evidence type="ECO:0000256" key="1">
    <source>
        <dbReference type="ARBA" id="ARBA00023125"/>
    </source>
</evidence>
<dbReference type="PROSITE" id="PS50977">
    <property type="entry name" value="HTH_TETR_2"/>
    <property type="match status" value="1"/>
</dbReference>
<name>A0A5C5U927_9CORY</name>
<dbReference type="Pfam" id="PF17754">
    <property type="entry name" value="TetR_C_14"/>
    <property type="match status" value="1"/>
</dbReference>
<evidence type="ECO:0000313" key="5">
    <source>
        <dbReference type="Proteomes" id="UP000320791"/>
    </source>
</evidence>